<dbReference type="GO" id="GO:0016491">
    <property type="term" value="F:oxidoreductase activity"/>
    <property type="evidence" value="ECO:0007669"/>
    <property type="project" value="UniProtKB-KW"/>
</dbReference>
<dbReference type="PRINTS" id="PR00411">
    <property type="entry name" value="PNDRDTASEI"/>
</dbReference>
<evidence type="ECO:0000313" key="6">
    <source>
        <dbReference type="EMBL" id="KAK5629037.1"/>
    </source>
</evidence>
<dbReference type="Proteomes" id="UP001305414">
    <property type="component" value="Unassembled WGS sequence"/>
</dbReference>
<dbReference type="EMBL" id="JAWHQM010000010">
    <property type="protein sequence ID" value="KAK5629037.1"/>
    <property type="molecule type" value="Genomic_DNA"/>
</dbReference>
<evidence type="ECO:0000256" key="1">
    <source>
        <dbReference type="ARBA" id="ARBA00009333"/>
    </source>
</evidence>
<dbReference type="GO" id="GO:0097237">
    <property type="term" value="P:cellular response to toxic substance"/>
    <property type="evidence" value="ECO:0007669"/>
    <property type="project" value="UniProtKB-ARBA"/>
</dbReference>
<dbReference type="PRINTS" id="PR00368">
    <property type="entry name" value="FADPNR"/>
</dbReference>
<proteinExistence type="inferred from homology"/>
<dbReference type="Pfam" id="PF07992">
    <property type="entry name" value="Pyr_redox_2"/>
    <property type="match status" value="1"/>
</dbReference>
<name>A0AAN7UI98_9PEZI</name>
<evidence type="ECO:0000313" key="7">
    <source>
        <dbReference type="Proteomes" id="UP001305414"/>
    </source>
</evidence>
<comment type="similarity">
    <text evidence="1">Belongs to the class-II pyridine nucleotide-disulfide oxidoreductase family.</text>
</comment>
<evidence type="ECO:0000256" key="3">
    <source>
        <dbReference type="ARBA" id="ARBA00023002"/>
    </source>
</evidence>
<dbReference type="Gene3D" id="3.50.50.60">
    <property type="entry name" value="FAD/NAD(P)-binding domain"/>
    <property type="match status" value="2"/>
</dbReference>
<organism evidence="6 7">
    <name type="scientific">Xylaria bambusicola</name>
    <dbReference type="NCBI Taxonomy" id="326684"/>
    <lineage>
        <taxon>Eukaryota</taxon>
        <taxon>Fungi</taxon>
        <taxon>Dikarya</taxon>
        <taxon>Ascomycota</taxon>
        <taxon>Pezizomycotina</taxon>
        <taxon>Sordariomycetes</taxon>
        <taxon>Xylariomycetidae</taxon>
        <taxon>Xylariales</taxon>
        <taxon>Xylariaceae</taxon>
        <taxon>Xylaria</taxon>
    </lineage>
</organism>
<keyword evidence="3" id="KW-0560">Oxidoreductase</keyword>
<keyword evidence="7" id="KW-1185">Reference proteome</keyword>
<feature type="domain" description="FAD/NAD(P)-binding" evidence="5">
    <location>
        <begin position="39"/>
        <end position="214"/>
    </location>
</feature>
<dbReference type="PANTHER" id="PTHR48105">
    <property type="entry name" value="THIOREDOXIN REDUCTASE 1-RELATED-RELATED"/>
    <property type="match status" value="1"/>
</dbReference>
<comment type="caution">
    <text evidence="6">The sequence shown here is derived from an EMBL/GenBank/DDBJ whole genome shotgun (WGS) entry which is preliminary data.</text>
</comment>
<dbReference type="AlphaFoldDB" id="A0AAN7UI98"/>
<dbReference type="SUPFAM" id="SSF51905">
    <property type="entry name" value="FAD/NAD(P)-binding domain"/>
    <property type="match status" value="1"/>
</dbReference>
<feature type="signal peptide" evidence="4">
    <location>
        <begin position="1"/>
        <end position="25"/>
    </location>
</feature>
<evidence type="ECO:0000256" key="4">
    <source>
        <dbReference type="SAM" id="SignalP"/>
    </source>
</evidence>
<keyword evidence="2" id="KW-0285">Flavoprotein</keyword>
<sequence>MGFSKVAALLPLLLSSFSTAAPTEAARLESRAGDYSTIYDAVIVGGGPAGLSCTILASGLARVRRNILLIDSGVYRNDPTRHMHDVIGSDAWRRWSSSFGRSFKVLTNHTGVAPAYFRYKAREQLAYYSTALLINGTVTSIEAAPGGNATAQSGPFTVRTTYPSGEETTAGARGIILATGLTDIIPGTPGVKENWGKGIFWCPWCDGNEHADQPLGILSNLDEAASLSQEISTLNDNIIAFVNGTNTPEMRATTNKKFPGWEEYLQLRNITVENRTISGLVRLADGGVNEHPEAPTFPEKDLFRVDFTEGPSVERAAFFASFPNRQHSSVGADMGVRLDGGRLAADSTRGLMTNIAGVYAIGDANADNVTNVPHAMFSGKRAAVFLHVALARQETARLLAQANGTSVEERDLEGELDPRAIWEVMNGGEADILDAGDFEQ</sequence>
<feature type="chain" id="PRO_5043040430" description="FAD/NAD(P)-binding domain-containing protein" evidence="4">
    <location>
        <begin position="26"/>
        <end position="440"/>
    </location>
</feature>
<gene>
    <name evidence="6" type="ORF">RRF57_004752</name>
</gene>
<dbReference type="InterPro" id="IPR050097">
    <property type="entry name" value="Ferredoxin-NADP_redctase_2"/>
</dbReference>
<dbReference type="InterPro" id="IPR036188">
    <property type="entry name" value="FAD/NAD-bd_sf"/>
</dbReference>
<protein>
    <recommendedName>
        <fullName evidence="5">FAD/NAD(P)-binding domain-containing protein</fullName>
    </recommendedName>
</protein>
<keyword evidence="4" id="KW-0732">Signal</keyword>
<evidence type="ECO:0000259" key="5">
    <source>
        <dbReference type="Pfam" id="PF07992"/>
    </source>
</evidence>
<dbReference type="InterPro" id="IPR023753">
    <property type="entry name" value="FAD/NAD-binding_dom"/>
</dbReference>
<evidence type="ECO:0000256" key="2">
    <source>
        <dbReference type="ARBA" id="ARBA00022630"/>
    </source>
</evidence>
<reference evidence="6 7" key="1">
    <citation type="submission" date="2023-10" db="EMBL/GenBank/DDBJ databases">
        <title>Draft genome sequence of Xylaria bambusicola isolate GMP-LS, the root and basal stem rot pathogen of sugarcane in Indonesia.</title>
        <authorList>
            <person name="Selvaraj P."/>
            <person name="Muralishankar V."/>
            <person name="Muruganantham S."/>
            <person name="Sp S."/>
            <person name="Haryani S."/>
            <person name="Lau K.J.X."/>
            <person name="Naqvi N.I."/>
        </authorList>
    </citation>
    <scope>NUCLEOTIDE SEQUENCE [LARGE SCALE GENOMIC DNA]</scope>
    <source>
        <strain evidence="6">GMP-LS</strain>
    </source>
</reference>
<accession>A0AAN7UI98</accession>